<dbReference type="EMBL" id="LXQA010199684">
    <property type="protein sequence ID" value="MCI32894.1"/>
    <property type="molecule type" value="Genomic_DNA"/>
</dbReference>
<sequence length="69" mass="7603">MPQKASRVRKNLRLAVSRCACDDMATPKMGGVMSRCNACSSMVVALYTCWVDCFEFQRASRDGFLSTGS</sequence>
<protein>
    <submittedName>
        <fullName evidence="1">Uncharacterized protein</fullName>
    </submittedName>
</protein>
<organism evidence="1 2">
    <name type="scientific">Trifolium medium</name>
    <dbReference type="NCBI Taxonomy" id="97028"/>
    <lineage>
        <taxon>Eukaryota</taxon>
        <taxon>Viridiplantae</taxon>
        <taxon>Streptophyta</taxon>
        <taxon>Embryophyta</taxon>
        <taxon>Tracheophyta</taxon>
        <taxon>Spermatophyta</taxon>
        <taxon>Magnoliopsida</taxon>
        <taxon>eudicotyledons</taxon>
        <taxon>Gunneridae</taxon>
        <taxon>Pentapetalae</taxon>
        <taxon>rosids</taxon>
        <taxon>fabids</taxon>
        <taxon>Fabales</taxon>
        <taxon>Fabaceae</taxon>
        <taxon>Papilionoideae</taxon>
        <taxon>50 kb inversion clade</taxon>
        <taxon>NPAAA clade</taxon>
        <taxon>Hologalegina</taxon>
        <taxon>IRL clade</taxon>
        <taxon>Trifolieae</taxon>
        <taxon>Trifolium</taxon>
    </lineage>
</organism>
<dbReference type="Proteomes" id="UP000265520">
    <property type="component" value="Unassembled WGS sequence"/>
</dbReference>
<comment type="caution">
    <text evidence="1">The sequence shown here is derived from an EMBL/GenBank/DDBJ whole genome shotgun (WGS) entry which is preliminary data.</text>
</comment>
<name>A0A392RA38_9FABA</name>
<accession>A0A392RA38</accession>
<evidence type="ECO:0000313" key="2">
    <source>
        <dbReference type="Proteomes" id="UP000265520"/>
    </source>
</evidence>
<dbReference type="AlphaFoldDB" id="A0A392RA38"/>
<evidence type="ECO:0000313" key="1">
    <source>
        <dbReference type="EMBL" id="MCI32894.1"/>
    </source>
</evidence>
<proteinExistence type="predicted"/>
<reference evidence="1 2" key="1">
    <citation type="journal article" date="2018" name="Front. Plant Sci.">
        <title>Red Clover (Trifolium pratense) and Zigzag Clover (T. medium) - A Picture of Genomic Similarities and Differences.</title>
        <authorList>
            <person name="Dluhosova J."/>
            <person name="Istvanek J."/>
            <person name="Nedelnik J."/>
            <person name="Repkova J."/>
        </authorList>
    </citation>
    <scope>NUCLEOTIDE SEQUENCE [LARGE SCALE GENOMIC DNA]</scope>
    <source>
        <strain evidence="2">cv. 10/8</strain>
        <tissue evidence="1">Leaf</tissue>
    </source>
</reference>
<keyword evidence="2" id="KW-1185">Reference proteome</keyword>